<dbReference type="EMBL" id="JAZDWU010000008">
    <property type="protein sequence ID" value="KAK9993313.1"/>
    <property type="molecule type" value="Genomic_DNA"/>
</dbReference>
<keyword evidence="3" id="KW-1185">Reference proteome</keyword>
<dbReference type="Proteomes" id="UP001459277">
    <property type="component" value="Unassembled WGS sequence"/>
</dbReference>
<keyword evidence="1" id="KW-0812">Transmembrane</keyword>
<evidence type="ECO:0000313" key="2">
    <source>
        <dbReference type="EMBL" id="KAK9993313.1"/>
    </source>
</evidence>
<evidence type="ECO:0000313" key="3">
    <source>
        <dbReference type="Proteomes" id="UP001459277"/>
    </source>
</evidence>
<sequence length="81" mass="8836">AQRDCEAQSKGLVCSSSASALKLLRSIIFKVILISSFFLHILKVQFTVKRIQIGGKQPSSLFLASISLLLSEQVPFAEDLA</sequence>
<keyword evidence="1" id="KW-0472">Membrane</keyword>
<protein>
    <submittedName>
        <fullName evidence="2">Uncharacterized protein</fullName>
    </submittedName>
</protein>
<reference evidence="2 3" key="1">
    <citation type="submission" date="2024-01" db="EMBL/GenBank/DDBJ databases">
        <title>A telomere-to-telomere, gap-free genome of sweet tea (Lithocarpus litseifolius).</title>
        <authorList>
            <person name="Zhou J."/>
        </authorList>
    </citation>
    <scope>NUCLEOTIDE SEQUENCE [LARGE SCALE GENOMIC DNA]</scope>
    <source>
        <strain evidence="2">Zhou-2022a</strain>
        <tissue evidence="2">Leaf</tissue>
    </source>
</reference>
<feature type="transmembrane region" description="Helical" evidence="1">
    <location>
        <begin position="23"/>
        <end position="42"/>
    </location>
</feature>
<evidence type="ECO:0000256" key="1">
    <source>
        <dbReference type="SAM" id="Phobius"/>
    </source>
</evidence>
<dbReference type="AlphaFoldDB" id="A0AAW2C6I9"/>
<accession>A0AAW2C6I9</accession>
<organism evidence="2 3">
    <name type="scientific">Lithocarpus litseifolius</name>
    <dbReference type="NCBI Taxonomy" id="425828"/>
    <lineage>
        <taxon>Eukaryota</taxon>
        <taxon>Viridiplantae</taxon>
        <taxon>Streptophyta</taxon>
        <taxon>Embryophyta</taxon>
        <taxon>Tracheophyta</taxon>
        <taxon>Spermatophyta</taxon>
        <taxon>Magnoliopsida</taxon>
        <taxon>eudicotyledons</taxon>
        <taxon>Gunneridae</taxon>
        <taxon>Pentapetalae</taxon>
        <taxon>rosids</taxon>
        <taxon>fabids</taxon>
        <taxon>Fagales</taxon>
        <taxon>Fagaceae</taxon>
        <taxon>Lithocarpus</taxon>
    </lineage>
</organism>
<name>A0AAW2C6I9_9ROSI</name>
<feature type="non-terminal residue" evidence="2">
    <location>
        <position position="1"/>
    </location>
</feature>
<gene>
    <name evidence="2" type="ORF">SO802_023016</name>
</gene>
<comment type="caution">
    <text evidence="2">The sequence shown here is derived from an EMBL/GenBank/DDBJ whole genome shotgun (WGS) entry which is preliminary data.</text>
</comment>
<keyword evidence="1" id="KW-1133">Transmembrane helix</keyword>
<proteinExistence type="predicted"/>
<feature type="non-terminal residue" evidence="2">
    <location>
        <position position="81"/>
    </location>
</feature>